<name>A0ACD1AAR5_9FIRM</name>
<keyword evidence="2" id="KW-1185">Reference proteome</keyword>
<sequence length="285" mass="32233">MNETKRKKYDTGLLFLLVSFGGVLLFYLWPFMVSLWFAFTDSPARGNFAGIDNFTGLFHNKAYLLGLKNTIAFIGMSVPLGMLLSLLVAILILRNGRRKELFVLLFLIPLVIPSGSTIFFWKALFLDDGYLNGILISLGFGRVRWLETSAVRYVFLLIFVWKNLGYNMVLFLAGLHNIPREQYEAASVDGSGPVTTFLQITLPGLSPTLVLTAIMSVINSFKVFKEIYLITGNYPHESIYMLQHFMNNMFYSLNYQKLSAATCILVMTITMAVLLLLRLERGGEE</sequence>
<proteinExistence type="predicted"/>
<reference evidence="1" key="1">
    <citation type="submission" date="2019-08" db="EMBL/GenBank/DDBJ databases">
        <title>Genome sequence of Clostridiales bacterium MT110.</title>
        <authorList>
            <person name="Cao J."/>
        </authorList>
    </citation>
    <scope>NUCLEOTIDE SEQUENCE</scope>
    <source>
        <strain evidence="1">MT110</strain>
    </source>
</reference>
<protein>
    <submittedName>
        <fullName evidence="1">Sugar ABC transporter permease</fullName>
    </submittedName>
</protein>
<accession>A0ACD1AAR5</accession>
<dbReference type="EMBL" id="CP042469">
    <property type="protein sequence ID" value="QOX63359.1"/>
    <property type="molecule type" value="Genomic_DNA"/>
</dbReference>
<evidence type="ECO:0000313" key="2">
    <source>
        <dbReference type="Proteomes" id="UP000594014"/>
    </source>
</evidence>
<dbReference type="Proteomes" id="UP000594014">
    <property type="component" value="Chromosome"/>
</dbReference>
<evidence type="ECO:0000313" key="1">
    <source>
        <dbReference type="EMBL" id="QOX63359.1"/>
    </source>
</evidence>
<gene>
    <name evidence="1" type="ORF">FRZ06_08345</name>
</gene>
<organism evidence="1 2">
    <name type="scientific">Anoxybacterium hadale</name>
    <dbReference type="NCBI Taxonomy" id="3408580"/>
    <lineage>
        <taxon>Bacteria</taxon>
        <taxon>Bacillati</taxon>
        <taxon>Bacillota</taxon>
        <taxon>Clostridia</taxon>
        <taxon>Peptostreptococcales</taxon>
        <taxon>Anaerovoracaceae</taxon>
        <taxon>Anoxybacterium</taxon>
    </lineage>
</organism>